<keyword evidence="6 10" id="KW-1133">Transmembrane helix</keyword>
<evidence type="ECO:0000256" key="6">
    <source>
        <dbReference type="ARBA" id="ARBA00022989"/>
    </source>
</evidence>
<feature type="transmembrane region" description="Helical" evidence="10">
    <location>
        <begin position="350"/>
        <end position="372"/>
    </location>
</feature>
<evidence type="ECO:0000256" key="10">
    <source>
        <dbReference type="SAM" id="Phobius"/>
    </source>
</evidence>
<comment type="similarity">
    <text evidence="2 9">Belongs to the OXA1/ALB3/YidC family.</text>
</comment>
<keyword evidence="7" id="KW-0496">Mitochondrion</keyword>
<dbReference type="InterPro" id="IPR028055">
    <property type="entry name" value="YidC/Oxa/ALB_C"/>
</dbReference>
<evidence type="ECO:0000256" key="2">
    <source>
        <dbReference type="ARBA" id="ARBA00009877"/>
    </source>
</evidence>
<dbReference type="CDD" id="cd20069">
    <property type="entry name" value="5TM_Oxa1-like"/>
    <property type="match status" value="1"/>
</dbReference>
<dbReference type="InterPro" id="IPR001708">
    <property type="entry name" value="YidC/ALB3/OXA1/COX18"/>
</dbReference>
<evidence type="ECO:0000313" key="12">
    <source>
        <dbReference type="EMBL" id="KAK4877270.1"/>
    </source>
</evidence>
<keyword evidence="3 9" id="KW-0812">Transmembrane</keyword>
<name>A0AAN7P011_9COLE</name>
<dbReference type="AlphaFoldDB" id="A0AAN7P011"/>
<sequence length="471" mass="54032">MFRRNTLLQYKLNYKKILTLKKQVLPDVKDEINKLSFRCVHILRQYKQNKCNQWIPQVLQTTTAYFSINHKSVQGTQESLVSQKYIKQLEALKHFSIKNKQVVEWFRKPMLFSTAAVAVTDISVKDPPIVIEPIPEPPAILETDLLTEVATQLNALGEPTLSSLGLACWTPVGMVQRCLEFFHVTLDLPWWGAIALGTVIVRLLMFPLVVIAQRNAAKMNNYMPQLQAIQLKMTEARQSGNQLEAARYSQEMMLFLKEKNLNPLKNMIVPLAQMPLFISFFVGLRKMANLPVESMRQGGMLWFPDLTVPDEFFALPVITSLTLWITIEIGTDTARLSSQNLQTMKYVLRALPIIIFPFTMNFPGAILCYWASSNFVSLAQVGFLRIPAVREYFKIEALLKHDPSNLPIKSKGFVEGLKDTWTNSKITRELEERRRFDELQFKRAGRGPVVRTYKYDPTQQTNPNAMSAKKR</sequence>
<dbReference type="Pfam" id="PF02096">
    <property type="entry name" value="60KD_IMP"/>
    <property type="match status" value="1"/>
</dbReference>
<evidence type="ECO:0000256" key="7">
    <source>
        <dbReference type="ARBA" id="ARBA00023128"/>
    </source>
</evidence>
<organism evidence="12 13">
    <name type="scientific">Aquatica leii</name>
    <dbReference type="NCBI Taxonomy" id="1421715"/>
    <lineage>
        <taxon>Eukaryota</taxon>
        <taxon>Metazoa</taxon>
        <taxon>Ecdysozoa</taxon>
        <taxon>Arthropoda</taxon>
        <taxon>Hexapoda</taxon>
        <taxon>Insecta</taxon>
        <taxon>Pterygota</taxon>
        <taxon>Neoptera</taxon>
        <taxon>Endopterygota</taxon>
        <taxon>Coleoptera</taxon>
        <taxon>Polyphaga</taxon>
        <taxon>Elateriformia</taxon>
        <taxon>Elateroidea</taxon>
        <taxon>Lampyridae</taxon>
        <taxon>Luciolinae</taxon>
        <taxon>Aquatica</taxon>
    </lineage>
</organism>
<evidence type="ECO:0000256" key="9">
    <source>
        <dbReference type="RuleBase" id="RU003945"/>
    </source>
</evidence>
<dbReference type="GO" id="GO:0032977">
    <property type="term" value="F:membrane insertase activity"/>
    <property type="evidence" value="ECO:0007669"/>
    <property type="project" value="InterPro"/>
</dbReference>
<evidence type="ECO:0000259" key="11">
    <source>
        <dbReference type="Pfam" id="PF02096"/>
    </source>
</evidence>
<keyword evidence="13" id="KW-1185">Reference proteome</keyword>
<comment type="caution">
    <text evidence="12">The sequence shown here is derived from an EMBL/GenBank/DDBJ whole genome shotgun (WGS) entry which is preliminary data.</text>
</comment>
<keyword evidence="4" id="KW-0999">Mitochondrion inner membrane</keyword>
<dbReference type="GO" id="GO:0005743">
    <property type="term" value="C:mitochondrial inner membrane"/>
    <property type="evidence" value="ECO:0007669"/>
    <property type="project" value="UniProtKB-SubCell"/>
</dbReference>
<evidence type="ECO:0000256" key="5">
    <source>
        <dbReference type="ARBA" id="ARBA00022946"/>
    </source>
</evidence>
<dbReference type="NCBIfam" id="TIGR03592">
    <property type="entry name" value="yidC_oxa1_cterm"/>
    <property type="match status" value="1"/>
</dbReference>
<feature type="domain" description="Membrane insertase YidC/Oxa/ALB C-terminal" evidence="11">
    <location>
        <begin position="190"/>
        <end position="381"/>
    </location>
</feature>
<evidence type="ECO:0000256" key="3">
    <source>
        <dbReference type="ARBA" id="ARBA00022692"/>
    </source>
</evidence>
<feature type="transmembrane region" description="Helical" evidence="10">
    <location>
        <begin position="188"/>
        <end position="212"/>
    </location>
</feature>
<dbReference type="PANTHER" id="PTHR12428:SF66">
    <property type="entry name" value="MITOCHONDRIAL INNER MEMBRANE PROTEIN OXA1L"/>
    <property type="match status" value="1"/>
</dbReference>
<keyword evidence="8 10" id="KW-0472">Membrane</keyword>
<dbReference type="PANTHER" id="PTHR12428">
    <property type="entry name" value="OXA1"/>
    <property type="match status" value="1"/>
</dbReference>
<evidence type="ECO:0000256" key="1">
    <source>
        <dbReference type="ARBA" id="ARBA00004448"/>
    </source>
</evidence>
<dbReference type="GO" id="GO:0032979">
    <property type="term" value="P:protein insertion into mitochondrial inner membrane from matrix"/>
    <property type="evidence" value="ECO:0007669"/>
    <property type="project" value="TreeGrafter"/>
</dbReference>
<proteinExistence type="inferred from homology"/>
<dbReference type="EMBL" id="JARPUR010000004">
    <property type="protein sequence ID" value="KAK4877270.1"/>
    <property type="molecule type" value="Genomic_DNA"/>
</dbReference>
<dbReference type="Proteomes" id="UP001353858">
    <property type="component" value="Unassembled WGS sequence"/>
</dbReference>
<protein>
    <recommendedName>
        <fullName evidence="11">Membrane insertase YidC/Oxa/ALB C-terminal domain-containing protein</fullName>
    </recommendedName>
</protein>
<reference evidence="13" key="1">
    <citation type="submission" date="2023-01" db="EMBL/GenBank/DDBJ databases">
        <title>Key to firefly adult light organ development and bioluminescence: homeobox transcription factors regulate luciferase expression and transportation to peroxisome.</title>
        <authorList>
            <person name="Fu X."/>
        </authorList>
    </citation>
    <scope>NUCLEOTIDE SEQUENCE [LARGE SCALE GENOMIC DNA]</scope>
</reference>
<feature type="transmembrane region" description="Helical" evidence="10">
    <location>
        <begin position="267"/>
        <end position="284"/>
    </location>
</feature>
<evidence type="ECO:0000256" key="4">
    <source>
        <dbReference type="ARBA" id="ARBA00022792"/>
    </source>
</evidence>
<comment type="subcellular location">
    <subcellularLocation>
        <location evidence="9">Membrane</location>
        <topology evidence="9">Multi-pass membrane protein</topology>
    </subcellularLocation>
    <subcellularLocation>
        <location evidence="1">Mitochondrion inner membrane</location>
        <topology evidence="1">Multi-pass membrane protein</topology>
    </subcellularLocation>
</comment>
<keyword evidence="5" id="KW-0809">Transit peptide</keyword>
<evidence type="ECO:0000313" key="13">
    <source>
        <dbReference type="Proteomes" id="UP001353858"/>
    </source>
</evidence>
<accession>A0AAN7P011</accession>
<feature type="transmembrane region" description="Helical" evidence="10">
    <location>
        <begin position="312"/>
        <end position="330"/>
    </location>
</feature>
<gene>
    <name evidence="12" type="ORF">RN001_009776</name>
</gene>
<evidence type="ECO:0000256" key="8">
    <source>
        <dbReference type="ARBA" id="ARBA00023136"/>
    </source>
</evidence>